<protein>
    <recommendedName>
        <fullName evidence="8">ABC transmembrane type-1 domain-containing protein</fullName>
    </recommendedName>
</protein>
<dbReference type="InterPro" id="IPR050809">
    <property type="entry name" value="UgpAE/MalFG_permease"/>
</dbReference>
<dbReference type="PANTHER" id="PTHR43227:SF7">
    <property type="entry name" value="ARABINOOLIGOSACCHARIDES TRANSPORT SYSTEM PERMEASE PROTEIN ARAP"/>
    <property type="match status" value="1"/>
</dbReference>
<feature type="transmembrane region" description="Helical" evidence="7">
    <location>
        <begin position="124"/>
        <end position="153"/>
    </location>
</feature>
<evidence type="ECO:0000259" key="8">
    <source>
        <dbReference type="PROSITE" id="PS50928"/>
    </source>
</evidence>
<feature type="transmembrane region" description="Helical" evidence="7">
    <location>
        <begin position="90"/>
        <end position="112"/>
    </location>
</feature>
<dbReference type="InterPro" id="IPR035906">
    <property type="entry name" value="MetI-like_sf"/>
</dbReference>
<dbReference type="EMBL" id="FWDO01000005">
    <property type="protein sequence ID" value="SLM18853.1"/>
    <property type="molecule type" value="Genomic_DNA"/>
</dbReference>
<dbReference type="PROSITE" id="PS50928">
    <property type="entry name" value="ABC_TM1"/>
    <property type="match status" value="1"/>
</dbReference>
<keyword evidence="4 7" id="KW-0812">Transmembrane</keyword>
<keyword evidence="2 7" id="KW-0813">Transport</keyword>
<feature type="domain" description="ABC transmembrane type-1" evidence="8">
    <location>
        <begin position="84"/>
        <end position="300"/>
    </location>
</feature>
<reference evidence="9" key="1">
    <citation type="submission" date="2017-02" db="EMBL/GenBank/DDBJ databases">
        <authorList>
            <person name="Regsiter A."/>
            <person name="William W."/>
        </authorList>
    </citation>
    <scope>NUCLEOTIDE SEQUENCE</scope>
    <source>
        <strain evidence="9">BdmA 4</strain>
    </source>
</reference>
<evidence type="ECO:0000256" key="6">
    <source>
        <dbReference type="ARBA" id="ARBA00023136"/>
    </source>
</evidence>
<evidence type="ECO:0000256" key="2">
    <source>
        <dbReference type="ARBA" id="ARBA00022448"/>
    </source>
</evidence>
<feature type="transmembrane region" description="Helical" evidence="7">
    <location>
        <begin position="173"/>
        <end position="196"/>
    </location>
</feature>
<gene>
    <name evidence="9" type="ORF">SPIRO4BDMA_50368</name>
</gene>
<dbReference type="AlphaFoldDB" id="A0A3P3XSI3"/>
<accession>A0A3P3XSI3</accession>
<dbReference type="CDD" id="cd06261">
    <property type="entry name" value="TM_PBP2"/>
    <property type="match status" value="1"/>
</dbReference>
<feature type="transmembrane region" description="Helical" evidence="7">
    <location>
        <begin position="282"/>
        <end position="303"/>
    </location>
</feature>
<organism evidence="9">
    <name type="scientific">uncultured spirochete</name>
    <dbReference type="NCBI Taxonomy" id="156406"/>
    <lineage>
        <taxon>Bacteria</taxon>
        <taxon>Pseudomonadati</taxon>
        <taxon>Spirochaetota</taxon>
        <taxon>Spirochaetia</taxon>
        <taxon>Spirochaetales</taxon>
        <taxon>environmental samples</taxon>
    </lineage>
</organism>
<name>A0A3P3XSI3_9SPIR</name>
<dbReference type="SUPFAM" id="SSF161098">
    <property type="entry name" value="MetI-like"/>
    <property type="match status" value="1"/>
</dbReference>
<proteinExistence type="inferred from homology"/>
<evidence type="ECO:0000313" key="9">
    <source>
        <dbReference type="EMBL" id="SLM18853.1"/>
    </source>
</evidence>
<feature type="transmembrane region" description="Helical" evidence="7">
    <location>
        <begin position="25"/>
        <end position="46"/>
    </location>
</feature>
<evidence type="ECO:0000256" key="3">
    <source>
        <dbReference type="ARBA" id="ARBA00022475"/>
    </source>
</evidence>
<evidence type="ECO:0000256" key="5">
    <source>
        <dbReference type="ARBA" id="ARBA00022989"/>
    </source>
</evidence>
<keyword evidence="6 7" id="KW-0472">Membrane</keyword>
<evidence type="ECO:0000256" key="4">
    <source>
        <dbReference type="ARBA" id="ARBA00022692"/>
    </source>
</evidence>
<dbReference type="Pfam" id="PF00528">
    <property type="entry name" value="BPD_transp_1"/>
    <property type="match status" value="1"/>
</dbReference>
<dbReference type="GO" id="GO:0005886">
    <property type="term" value="C:plasma membrane"/>
    <property type="evidence" value="ECO:0007669"/>
    <property type="project" value="UniProtKB-SubCell"/>
</dbReference>
<comment type="subcellular location">
    <subcellularLocation>
        <location evidence="1 7">Cell membrane</location>
        <topology evidence="1 7">Multi-pass membrane protein</topology>
    </subcellularLocation>
</comment>
<dbReference type="GO" id="GO:0055085">
    <property type="term" value="P:transmembrane transport"/>
    <property type="evidence" value="ECO:0007669"/>
    <property type="project" value="InterPro"/>
</dbReference>
<keyword evidence="3" id="KW-1003">Cell membrane</keyword>
<dbReference type="Gene3D" id="1.10.3720.10">
    <property type="entry name" value="MetI-like"/>
    <property type="match status" value="1"/>
</dbReference>
<keyword evidence="5 7" id="KW-1133">Transmembrane helix</keyword>
<evidence type="ECO:0000256" key="7">
    <source>
        <dbReference type="RuleBase" id="RU363032"/>
    </source>
</evidence>
<dbReference type="InterPro" id="IPR000515">
    <property type="entry name" value="MetI-like"/>
</dbReference>
<evidence type="ECO:0000256" key="1">
    <source>
        <dbReference type="ARBA" id="ARBA00004651"/>
    </source>
</evidence>
<sequence length="311" mass="35381">MEIVEGKTSFAGKKKHKKKDRNRSVFIFFCILPAILFLVIFLYYPIEETFRLSLTKTTGLSKEVFVGTDNYQRLFHDEEFFAGLKHVFSWAFWSIVIQLPLSFFIAFSLTYYSNRFTRPLQAVFFLPNVLPSAITAMLGKFVFAPNYGLIVSLGKVLGWKWLASIDFLGNPNLAFWAIFAIATWAYSGFYVIYLMSRIEQIPRELREAAELDGASMWSYARRIVLPELNYPLRILAVLCTVGSLKLFDLPNMMTTGGPGNATVTLGITLYRHGFINWNYGKAAAIGVVIFVLSLVFTILQFSLGRKKDEAI</sequence>
<dbReference type="PANTHER" id="PTHR43227">
    <property type="entry name" value="BLL4140 PROTEIN"/>
    <property type="match status" value="1"/>
</dbReference>
<comment type="similarity">
    <text evidence="7">Belongs to the binding-protein-dependent transport system permease family.</text>
</comment>